<dbReference type="Pfam" id="PF04321">
    <property type="entry name" value="RmlD_sub_bind"/>
    <property type="match status" value="1"/>
</dbReference>
<proteinExistence type="inferred from homology"/>
<dbReference type="Proteomes" id="UP000254794">
    <property type="component" value="Unassembled WGS sequence"/>
</dbReference>
<comment type="similarity">
    <text evidence="2 6">Belongs to the dTDP-4-dehydrorhamnose reductase family.</text>
</comment>
<dbReference type="Gene3D" id="3.40.50.720">
    <property type="entry name" value="NAD(P)-binding Rossmann-like Domain"/>
    <property type="match status" value="1"/>
</dbReference>
<reference evidence="8 9" key="1">
    <citation type="submission" date="2018-06" db="EMBL/GenBank/DDBJ databases">
        <authorList>
            <consortium name="Pathogen Informatics"/>
            <person name="Doyle S."/>
        </authorList>
    </citation>
    <scope>NUCLEOTIDE SEQUENCE [LARGE SCALE GENOMIC DNA]</scope>
    <source>
        <strain evidence="8 9">NCTC13316</strain>
    </source>
</reference>
<dbReference type="GO" id="GO:0008831">
    <property type="term" value="F:dTDP-4-dehydrorhamnose reductase activity"/>
    <property type="evidence" value="ECO:0007669"/>
    <property type="project" value="UniProtKB-EC"/>
</dbReference>
<comment type="function">
    <text evidence="6">Catalyzes the reduction of dTDP-6-deoxy-L-lyxo-4-hexulose to yield dTDP-L-rhamnose.</text>
</comment>
<dbReference type="UniPathway" id="UPA00124"/>
<sequence>MDRMGNDIMQTVLITGAHGYLGHHLVTKFKQNNVQVIEVLRTPDGNKLGCDLTDKSSVLRTFSKLKPDIIIHCAAFVPKSLSEYNNTRLSLLNSEMLKNILNASNCPIIYISSMTVYGPSTNILRKESDAGKPQSEYGKSKYLGECILKESKRDSIAIRIPGLFGGNRTDGLIANLLKSLMQGKPPNLPQSPLLWAGIDIEDAADGIFQLSKINFCGYNAINLGYNDIYSINKLLSILSEFFSIKLDYNIQHPSFAFDLSYLYSLSIYPHSNLRTSLLKLKTNYGFI</sequence>
<accession>A0A378JMG5</accession>
<name>A0A378JMG5_9GAMM</name>
<dbReference type="AlphaFoldDB" id="A0A378JMG5"/>
<evidence type="ECO:0000313" key="8">
    <source>
        <dbReference type="EMBL" id="STX51389.1"/>
    </source>
</evidence>
<organism evidence="8 9">
    <name type="scientific">Legionella busanensis</name>
    <dbReference type="NCBI Taxonomy" id="190655"/>
    <lineage>
        <taxon>Bacteria</taxon>
        <taxon>Pseudomonadati</taxon>
        <taxon>Pseudomonadota</taxon>
        <taxon>Gammaproteobacteria</taxon>
        <taxon>Legionellales</taxon>
        <taxon>Legionellaceae</taxon>
        <taxon>Legionella</taxon>
    </lineage>
</organism>
<dbReference type="InterPro" id="IPR029903">
    <property type="entry name" value="RmlD-like-bd"/>
</dbReference>
<evidence type="ECO:0000256" key="4">
    <source>
        <dbReference type="ARBA" id="ARBA00017099"/>
    </source>
</evidence>
<evidence type="ECO:0000313" key="9">
    <source>
        <dbReference type="Proteomes" id="UP000254794"/>
    </source>
</evidence>
<dbReference type="EMBL" id="UGOD01000001">
    <property type="protein sequence ID" value="STX51389.1"/>
    <property type="molecule type" value="Genomic_DNA"/>
</dbReference>
<dbReference type="GO" id="GO:0019305">
    <property type="term" value="P:dTDP-rhamnose biosynthetic process"/>
    <property type="evidence" value="ECO:0007669"/>
    <property type="project" value="UniProtKB-UniPathway"/>
</dbReference>
<dbReference type="SUPFAM" id="SSF51735">
    <property type="entry name" value="NAD(P)-binding Rossmann-fold domains"/>
    <property type="match status" value="1"/>
</dbReference>
<comment type="pathway">
    <text evidence="1 6">Carbohydrate biosynthesis; dTDP-L-rhamnose biosynthesis.</text>
</comment>
<comment type="cofactor">
    <cofactor evidence="6">
        <name>Mg(2+)</name>
        <dbReference type="ChEBI" id="CHEBI:18420"/>
    </cofactor>
    <text evidence="6">Binds 1 Mg(2+) ion per monomer.</text>
</comment>
<evidence type="ECO:0000256" key="3">
    <source>
        <dbReference type="ARBA" id="ARBA00012929"/>
    </source>
</evidence>
<dbReference type="InterPro" id="IPR036291">
    <property type="entry name" value="NAD(P)-bd_dom_sf"/>
</dbReference>
<evidence type="ECO:0000256" key="6">
    <source>
        <dbReference type="RuleBase" id="RU364082"/>
    </source>
</evidence>
<feature type="domain" description="RmlD-like substrate binding" evidence="7">
    <location>
        <begin position="11"/>
        <end position="180"/>
    </location>
</feature>
<dbReference type="PANTHER" id="PTHR10491">
    <property type="entry name" value="DTDP-4-DEHYDRORHAMNOSE REDUCTASE"/>
    <property type="match status" value="1"/>
</dbReference>
<keyword evidence="9" id="KW-1185">Reference proteome</keyword>
<evidence type="ECO:0000256" key="1">
    <source>
        <dbReference type="ARBA" id="ARBA00004781"/>
    </source>
</evidence>
<dbReference type="InterPro" id="IPR005913">
    <property type="entry name" value="dTDP_dehydrorham_reduct"/>
</dbReference>
<dbReference type="EC" id="1.1.1.133" evidence="3 6"/>
<keyword evidence="6" id="KW-0521">NADP</keyword>
<dbReference type="PANTHER" id="PTHR10491:SF4">
    <property type="entry name" value="METHIONINE ADENOSYLTRANSFERASE 2 SUBUNIT BETA"/>
    <property type="match status" value="1"/>
</dbReference>
<protein>
    <recommendedName>
        <fullName evidence="4 6">dTDP-4-dehydrorhamnose reductase</fullName>
        <ecNumber evidence="3 6">1.1.1.133</ecNumber>
    </recommendedName>
</protein>
<evidence type="ECO:0000256" key="2">
    <source>
        <dbReference type="ARBA" id="ARBA00010944"/>
    </source>
</evidence>
<evidence type="ECO:0000256" key="5">
    <source>
        <dbReference type="ARBA" id="ARBA00048200"/>
    </source>
</evidence>
<gene>
    <name evidence="8" type="primary">rfbD_2</name>
    <name evidence="8" type="ORF">NCTC13316_01484</name>
</gene>
<comment type="catalytic activity">
    <reaction evidence="5 6">
        <text>dTDP-beta-L-rhamnose + NADP(+) = dTDP-4-dehydro-beta-L-rhamnose + NADPH + H(+)</text>
        <dbReference type="Rhea" id="RHEA:21796"/>
        <dbReference type="ChEBI" id="CHEBI:15378"/>
        <dbReference type="ChEBI" id="CHEBI:57510"/>
        <dbReference type="ChEBI" id="CHEBI:57783"/>
        <dbReference type="ChEBI" id="CHEBI:58349"/>
        <dbReference type="ChEBI" id="CHEBI:62830"/>
        <dbReference type="EC" id="1.1.1.133"/>
    </reaction>
</comment>
<evidence type="ECO:0000259" key="7">
    <source>
        <dbReference type="Pfam" id="PF04321"/>
    </source>
</evidence>
<dbReference type="GO" id="GO:0009243">
    <property type="term" value="P:O antigen biosynthetic process"/>
    <property type="evidence" value="ECO:0007669"/>
    <property type="project" value="UniProtKB-UniPathway"/>
</dbReference>
<dbReference type="GO" id="GO:0006556">
    <property type="term" value="P:S-adenosylmethionine biosynthetic process"/>
    <property type="evidence" value="ECO:0007669"/>
    <property type="project" value="TreeGrafter"/>
</dbReference>
<keyword evidence="6 8" id="KW-0560">Oxidoreductase</keyword>
<dbReference type="GO" id="GO:0048269">
    <property type="term" value="C:methionine adenosyltransferase complex"/>
    <property type="evidence" value="ECO:0007669"/>
    <property type="project" value="TreeGrafter"/>
</dbReference>
<dbReference type="GO" id="GO:0048270">
    <property type="term" value="F:methionine adenosyltransferase regulator activity"/>
    <property type="evidence" value="ECO:0007669"/>
    <property type="project" value="TreeGrafter"/>
</dbReference>
<dbReference type="UniPathway" id="UPA00281"/>